<gene>
    <name evidence="1" type="ORF">E2C01_025994</name>
</gene>
<proteinExistence type="predicted"/>
<protein>
    <submittedName>
        <fullName evidence="1">Uncharacterized protein</fullName>
    </submittedName>
</protein>
<dbReference type="Proteomes" id="UP000324222">
    <property type="component" value="Unassembled WGS sequence"/>
</dbReference>
<sequence length="96" mass="10763">MVAGFQYRTELLQVPVMGYICCTRAGTQRAGVWEQRSTVRVFVSEKDLCEAIMLNDVFMINGIHLYYNEVNTCTVAPFVASVLTLVLADAIILTRL</sequence>
<reference evidence="1 2" key="1">
    <citation type="submission" date="2019-05" db="EMBL/GenBank/DDBJ databases">
        <title>Another draft genome of Portunus trituberculatus and its Hox gene families provides insights of decapod evolution.</title>
        <authorList>
            <person name="Jeong J.-H."/>
            <person name="Song I."/>
            <person name="Kim S."/>
            <person name="Choi T."/>
            <person name="Kim D."/>
            <person name="Ryu S."/>
            <person name="Kim W."/>
        </authorList>
    </citation>
    <scope>NUCLEOTIDE SEQUENCE [LARGE SCALE GENOMIC DNA]</scope>
    <source>
        <tissue evidence="1">Muscle</tissue>
    </source>
</reference>
<dbReference type="AlphaFoldDB" id="A0A5B7EHH1"/>
<keyword evidence="2" id="KW-1185">Reference proteome</keyword>
<name>A0A5B7EHH1_PORTR</name>
<accession>A0A5B7EHH1</accession>
<comment type="caution">
    <text evidence="1">The sequence shown here is derived from an EMBL/GenBank/DDBJ whole genome shotgun (WGS) entry which is preliminary data.</text>
</comment>
<dbReference type="EMBL" id="VSRR010002671">
    <property type="protein sequence ID" value="MPC32669.1"/>
    <property type="molecule type" value="Genomic_DNA"/>
</dbReference>
<evidence type="ECO:0000313" key="2">
    <source>
        <dbReference type="Proteomes" id="UP000324222"/>
    </source>
</evidence>
<organism evidence="1 2">
    <name type="scientific">Portunus trituberculatus</name>
    <name type="common">Swimming crab</name>
    <name type="synonym">Neptunus trituberculatus</name>
    <dbReference type="NCBI Taxonomy" id="210409"/>
    <lineage>
        <taxon>Eukaryota</taxon>
        <taxon>Metazoa</taxon>
        <taxon>Ecdysozoa</taxon>
        <taxon>Arthropoda</taxon>
        <taxon>Crustacea</taxon>
        <taxon>Multicrustacea</taxon>
        <taxon>Malacostraca</taxon>
        <taxon>Eumalacostraca</taxon>
        <taxon>Eucarida</taxon>
        <taxon>Decapoda</taxon>
        <taxon>Pleocyemata</taxon>
        <taxon>Brachyura</taxon>
        <taxon>Eubrachyura</taxon>
        <taxon>Portunoidea</taxon>
        <taxon>Portunidae</taxon>
        <taxon>Portuninae</taxon>
        <taxon>Portunus</taxon>
    </lineage>
</organism>
<evidence type="ECO:0000313" key="1">
    <source>
        <dbReference type="EMBL" id="MPC32669.1"/>
    </source>
</evidence>